<name>A0A2W2CD87_9HYPH</name>
<accession>A0A2W2CD87</accession>
<sequence>MLGRTAASLYWMSRYMERAENMARLLEVGYRISLMPGAIEGHRDEWRSTLQSCACDHGYNQKHEEIATAKVIDFLIFDEDNPSSIRSCIKTARNNGRAVRTALTRDVWESINATWNELAQVKPSSMTADRLPVFLEWVKQRVMSFRGALLGTMLRNDTYHFSQLGNFIERADNTARILDVKYFILLPKATDVGSDIDMQQWAQILRSVSGHRSYRWFYRDSHYRPWLISEFLILREEMPRSLLFSYGWINRALAGLANHYGQSYDCHQQARDTYDRLKGSNMEDIFQSGLHEFLQDFMANNARLSYSVGRTYNFP</sequence>
<dbReference type="PANTHER" id="PTHR34595">
    <property type="entry name" value="BLR5612 PROTEIN"/>
    <property type="match status" value="1"/>
</dbReference>
<dbReference type="Pfam" id="PF04168">
    <property type="entry name" value="Alpha-E"/>
    <property type="match status" value="1"/>
</dbReference>
<gene>
    <name evidence="2" type="ORF">DK847_04310</name>
</gene>
<evidence type="ECO:0000259" key="1">
    <source>
        <dbReference type="Pfam" id="PF04168"/>
    </source>
</evidence>
<dbReference type="EMBL" id="QKVK01000002">
    <property type="protein sequence ID" value="PZF78203.1"/>
    <property type="molecule type" value="Genomic_DNA"/>
</dbReference>
<dbReference type="Proteomes" id="UP000248795">
    <property type="component" value="Unassembled WGS sequence"/>
</dbReference>
<reference evidence="3" key="1">
    <citation type="submission" date="2018-06" db="EMBL/GenBank/DDBJ databases">
        <title>Aestuariibacter litoralis strain KCTC 52945T.</title>
        <authorList>
            <person name="Li X."/>
            <person name="Salam N."/>
            <person name="Li J.-L."/>
            <person name="Chen Y.-M."/>
            <person name="Yang Z.-W."/>
            <person name="Zhang L.-Y."/>
            <person name="Han M.-X."/>
            <person name="Xiao M."/>
            <person name="Li W.-J."/>
        </authorList>
    </citation>
    <scope>NUCLEOTIDE SEQUENCE [LARGE SCALE GENOMIC DNA]</scope>
    <source>
        <strain evidence="3">KCTC 52945</strain>
    </source>
</reference>
<evidence type="ECO:0000313" key="2">
    <source>
        <dbReference type="EMBL" id="PZF78203.1"/>
    </source>
</evidence>
<evidence type="ECO:0000313" key="3">
    <source>
        <dbReference type="Proteomes" id="UP000248795"/>
    </source>
</evidence>
<dbReference type="AlphaFoldDB" id="A0A2W2CD87"/>
<dbReference type="InterPro" id="IPR007296">
    <property type="entry name" value="DUF403"/>
</dbReference>
<keyword evidence="3" id="KW-1185">Reference proteome</keyword>
<proteinExistence type="predicted"/>
<protein>
    <recommendedName>
        <fullName evidence="1">DUF403 domain-containing protein</fullName>
    </recommendedName>
</protein>
<organism evidence="2 3">
    <name type="scientific">Aestuariivirga litoralis</name>
    <dbReference type="NCBI Taxonomy" id="2650924"/>
    <lineage>
        <taxon>Bacteria</taxon>
        <taxon>Pseudomonadati</taxon>
        <taxon>Pseudomonadota</taxon>
        <taxon>Alphaproteobacteria</taxon>
        <taxon>Hyphomicrobiales</taxon>
        <taxon>Aestuariivirgaceae</taxon>
        <taxon>Aestuariivirga</taxon>
    </lineage>
</organism>
<comment type="caution">
    <text evidence="2">The sequence shown here is derived from an EMBL/GenBank/DDBJ whole genome shotgun (WGS) entry which is preliminary data.</text>
</comment>
<feature type="domain" description="DUF403" evidence="1">
    <location>
        <begin position="1"/>
        <end position="312"/>
    </location>
</feature>
<dbReference type="RefSeq" id="WP_111197240.1">
    <property type="nucleotide sequence ID" value="NZ_QKVK01000002.1"/>
</dbReference>
<dbReference type="PANTHER" id="PTHR34595:SF7">
    <property type="entry name" value="SLL1039 PROTEIN"/>
    <property type="match status" value="1"/>
</dbReference>
<dbReference type="InterPro" id="IPR051680">
    <property type="entry name" value="ATP-dep_Glu-Cys_Ligase-2"/>
</dbReference>